<dbReference type="OrthoDB" id="2985014at2759"/>
<feature type="transmembrane region" description="Helical" evidence="6">
    <location>
        <begin position="224"/>
        <end position="244"/>
    </location>
</feature>
<dbReference type="Gene3D" id="1.20.1250.20">
    <property type="entry name" value="MFS general substrate transporter like domains"/>
    <property type="match status" value="2"/>
</dbReference>
<dbReference type="eggNOG" id="KOG2533">
    <property type="taxonomic scope" value="Eukaryota"/>
</dbReference>
<dbReference type="Proteomes" id="UP000008066">
    <property type="component" value="Unassembled WGS sequence"/>
</dbReference>
<dbReference type="PANTHER" id="PTHR43791">
    <property type="entry name" value="PERMEASE-RELATED"/>
    <property type="match status" value="1"/>
</dbReference>
<dbReference type="InterPro" id="IPR036259">
    <property type="entry name" value="MFS_trans_sf"/>
</dbReference>
<feature type="transmembrane region" description="Helical" evidence="6">
    <location>
        <begin position="59"/>
        <end position="78"/>
    </location>
</feature>
<dbReference type="HOGENOM" id="CLU_001265_0_1_1"/>
<evidence type="ECO:0000256" key="5">
    <source>
        <dbReference type="ARBA" id="ARBA00023136"/>
    </source>
</evidence>
<evidence type="ECO:0000256" key="1">
    <source>
        <dbReference type="ARBA" id="ARBA00004141"/>
    </source>
</evidence>
<organism evidence="9">
    <name type="scientific">Chaetomium thermophilum (strain DSM 1495 / CBS 144.50 / IMI 039719)</name>
    <name type="common">Thermochaetoides thermophila</name>
    <dbReference type="NCBI Taxonomy" id="759272"/>
    <lineage>
        <taxon>Eukaryota</taxon>
        <taxon>Fungi</taxon>
        <taxon>Dikarya</taxon>
        <taxon>Ascomycota</taxon>
        <taxon>Pezizomycotina</taxon>
        <taxon>Sordariomycetes</taxon>
        <taxon>Sordariomycetidae</taxon>
        <taxon>Sordariales</taxon>
        <taxon>Chaetomiaceae</taxon>
        <taxon>Thermochaetoides</taxon>
    </lineage>
</organism>
<feature type="transmembrane region" description="Helical" evidence="6">
    <location>
        <begin position="189"/>
        <end position="212"/>
    </location>
</feature>
<feature type="transmembrane region" description="Helical" evidence="6">
    <location>
        <begin position="159"/>
        <end position="177"/>
    </location>
</feature>
<dbReference type="InterPro" id="IPR020846">
    <property type="entry name" value="MFS_dom"/>
</dbReference>
<feature type="transmembrane region" description="Helical" evidence="6">
    <location>
        <begin position="98"/>
        <end position="114"/>
    </location>
</feature>
<dbReference type="AlphaFoldDB" id="G0S962"/>
<dbReference type="GeneID" id="18258507"/>
<dbReference type="GO" id="GO:0022857">
    <property type="term" value="F:transmembrane transporter activity"/>
    <property type="evidence" value="ECO:0007669"/>
    <property type="project" value="InterPro"/>
</dbReference>
<evidence type="ECO:0000256" key="2">
    <source>
        <dbReference type="ARBA" id="ARBA00022448"/>
    </source>
</evidence>
<feature type="transmembrane region" description="Helical" evidence="6">
    <location>
        <begin position="453"/>
        <end position="473"/>
    </location>
</feature>
<reference evidence="8 9" key="1">
    <citation type="journal article" date="2011" name="Cell">
        <title>Insight into structure and assembly of the nuclear pore complex by utilizing the genome of a eukaryotic thermophile.</title>
        <authorList>
            <person name="Amlacher S."/>
            <person name="Sarges P."/>
            <person name="Flemming D."/>
            <person name="van Noort V."/>
            <person name="Kunze R."/>
            <person name="Devos D.P."/>
            <person name="Arumugam M."/>
            <person name="Bork P."/>
            <person name="Hurt E."/>
        </authorList>
    </citation>
    <scope>NUCLEOTIDE SEQUENCE [LARGE SCALE GENOMIC DNA]</scope>
    <source>
        <strain evidence="9">DSM 1495 / CBS 144.50 / IMI 039719</strain>
    </source>
</reference>
<feature type="transmembrane region" description="Helical" evidence="6">
    <location>
        <begin position="385"/>
        <end position="404"/>
    </location>
</feature>
<keyword evidence="9" id="KW-1185">Reference proteome</keyword>
<keyword evidence="3 6" id="KW-0812">Transmembrane</keyword>
<proteinExistence type="predicted"/>
<dbReference type="PANTHER" id="PTHR43791:SF48">
    <property type="entry name" value="TRANSPORTER, PUTATIVE (AFU_ORTHOLOGUE AFUA_4G01000)-RELATED"/>
    <property type="match status" value="1"/>
</dbReference>
<feature type="transmembrane region" description="Helical" evidence="6">
    <location>
        <begin position="424"/>
        <end position="441"/>
    </location>
</feature>
<feature type="transmembrane region" description="Helical" evidence="6">
    <location>
        <begin position="126"/>
        <end position="147"/>
    </location>
</feature>
<dbReference type="EMBL" id="GL988043">
    <property type="protein sequence ID" value="EGS19973.1"/>
    <property type="molecule type" value="Genomic_DNA"/>
</dbReference>
<dbReference type="OMA" id="NAIVIMF"/>
<sequence length="511" mass="56719">MAEDKRDISSESEKAVADHTEVTADQHAIAERGHAATDIYGNALIHIDPKAESKLRTKLDLFIVPTVSLLYLFCFIDRANIGNAKIAGFEKDIGLEGYDYNIVLTVFYISYVLFEMPSNILCKWLGPGWVLPALSLGFGIASVAMAYVKNFSQACGVRFVLGAFEAGLMPGIAYYLSRWYRRAELTFRLSLYIVMAPLAGAFGGLLASAILTLDHVADVSSWRMIFLIEGIITCGLSVIAFFTLTDRPETARWLTQEEKDLAIARIKAERVGTTEVLDKMDWKKLLRGISSPVVWATAICYGLNNITVQGLAFFAPTIVRTIYPDKTTVMQQLYTVPPYVVGGFFTLMLPLLSWRFDRRQIFLIATTPLVIIGFSMFLGTDNANARYGACFLLTSSLFAVGPIANSQVSANVVTDTARSSAIGLNVMAGNIGGLISTWSYLPHDGPDYHIGNGLNLAVTCTIFLVTIATLLWMKWDNKRREARHVEEELAGMSEQEIRDLDWKHPAFRWKP</sequence>
<comment type="subcellular location">
    <subcellularLocation>
        <location evidence="1">Membrane</location>
        <topology evidence="1">Multi-pass membrane protein</topology>
    </subcellularLocation>
</comment>
<keyword evidence="4 6" id="KW-1133">Transmembrane helix</keyword>
<dbReference type="Pfam" id="PF07690">
    <property type="entry name" value="MFS_1"/>
    <property type="match status" value="1"/>
</dbReference>
<evidence type="ECO:0000259" key="7">
    <source>
        <dbReference type="PROSITE" id="PS50850"/>
    </source>
</evidence>
<feature type="transmembrane region" description="Helical" evidence="6">
    <location>
        <begin position="293"/>
        <end position="316"/>
    </location>
</feature>
<evidence type="ECO:0000256" key="4">
    <source>
        <dbReference type="ARBA" id="ARBA00022989"/>
    </source>
</evidence>
<dbReference type="FunFam" id="1.20.1250.20:FF:000034">
    <property type="entry name" value="MFS general substrate transporter"/>
    <property type="match status" value="1"/>
</dbReference>
<dbReference type="InterPro" id="IPR011701">
    <property type="entry name" value="MFS"/>
</dbReference>
<dbReference type="GO" id="GO:0016020">
    <property type="term" value="C:membrane"/>
    <property type="evidence" value="ECO:0007669"/>
    <property type="project" value="UniProtKB-SubCell"/>
</dbReference>
<feature type="transmembrane region" description="Helical" evidence="6">
    <location>
        <begin position="336"/>
        <end position="354"/>
    </location>
</feature>
<dbReference type="PROSITE" id="PS50850">
    <property type="entry name" value="MFS"/>
    <property type="match status" value="1"/>
</dbReference>
<accession>G0S962</accession>
<keyword evidence="2" id="KW-0813">Transport</keyword>
<evidence type="ECO:0000256" key="3">
    <source>
        <dbReference type="ARBA" id="ARBA00022692"/>
    </source>
</evidence>
<evidence type="ECO:0000313" key="8">
    <source>
        <dbReference type="EMBL" id="EGS19973.1"/>
    </source>
</evidence>
<gene>
    <name evidence="8" type="ORF">CTHT_0044690</name>
</gene>
<feature type="domain" description="Major facilitator superfamily (MFS) profile" evidence="7">
    <location>
        <begin position="63"/>
        <end position="478"/>
    </location>
</feature>
<evidence type="ECO:0000313" key="9">
    <source>
        <dbReference type="Proteomes" id="UP000008066"/>
    </source>
</evidence>
<feature type="transmembrane region" description="Helical" evidence="6">
    <location>
        <begin position="361"/>
        <end position="379"/>
    </location>
</feature>
<protein>
    <recommendedName>
        <fullName evidence="7">Major facilitator superfamily (MFS) profile domain-containing protein</fullName>
    </recommendedName>
</protein>
<keyword evidence="5 6" id="KW-0472">Membrane</keyword>
<name>G0S962_CHATD</name>
<dbReference type="FunFam" id="1.20.1250.20:FF:000013">
    <property type="entry name" value="MFS general substrate transporter"/>
    <property type="match status" value="1"/>
</dbReference>
<dbReference type="RefSeq" id="XP_006694858.1">
    <property type="nucleotide sequence ID" value="XM_006694795.1"/>
</dbReference>
<dbReference type="KEGG" id="cthr:CTHT_0044690"/>
<evidence type="ECO:0000256" key="6">
    <source>
        <dbReference type="SAM" id="Phobius"/>
    </source>
</evidence>
<dbReference type="SUPFAM" id="SSF103473">
    <property type="entry name" value="MFS general substrate transporter"/>
    <property type="match status" value="1"/>
</dbReference>